<dbReference type="CDD" id="cd00037">
    <property type="entry name" value="CLECT"/>
    <property type="match status" value="1"/>
</dbReference>
<dbReference type="EMBL" id="CAWYQH010000108">
    <property type="protein sequence ID" value="CAK8689443.1"/>
    <property type="molecule type" value="Genomic_DNA"/>
</dbReference>
<feature type="region of interest" description="Disordered" evidence="1">
    <location>
        <begin position="208"/>
        <end position="254"/>
    </location>
</feature>
<gene>
    <name evidence="4" type="ORF">CVLEPA_LOCUS21447</name>
</gene>
<dbReference type="InterPro" id="IPR016186">
    <property type="entry name" value="C-type_lectin-like/link_sf"/>
</dbReference>
<feature type="domain" description="C-type lectin" evidence="3">
    <location>
        <begin position="27"/>
        <end position="149"/>
    </location>
</feature>
<accession>A0ABP0GD94</accession>
<dbReference type="Pfam" id="PF00059">
    <property type="entry name" value="Lectin_C"/>
    <property type="match status" value="1"/>
</dbReference>
<sequence>MYLNALCSFLLLFCTVSFVSSQSWQRNGSVEYLVEREQVYTYAEATTSCSEHDAILAIVNNVGTQRFLELIIQPLPVGKDLFFYIGLRKQFRGKYEWVDGSKYSNSFTNWISGEPSNGECVILGFSPFAQSHFHWWSLDCSVRGGFVCQREARSEILQPNQLSRNQIIVISVVAFAAFIKAVITCRVVCDGCIRDYYDEGYDDSRENMEMMENPDIRRRRYDETKDVSKKAEEQPHEKYKDMDKAEEKPKENVT</sequence>
<name>A0ABP0GD94_CLALP</name>
<keyword evidence="2" id="KW-0732">Signal</keyword>
<proteinExistence type="predicted"/>
<dbReference type="InterPro" id="IPR016187">
    <property type="entry name" value="CTDL_fold"/>
</dbReference>
<evidence type="ECO:0000313" key="5">
    <source>
        <dbReference type="Proteomes" id="UP001642483"/>
    </source>
</evidence>
<organism evidence="4 5">
    <name type="scientific">Clavelina lepadiformis</name>
    <name type="common">Light-bulb sea squirt</name>
    <name type="synonym">Ascidia lepadiformis</name>
    <dbReference type="NCBI Taxonomy" id="159417"/>
    <lineage>
        <taxon>Eukaryota</taxon>
        <taxon>Metazoa</taxon>
        <taxon>Chordata</taxon>
        <taxon>Tunicata</taxon>
        <taxon>Ascidiacea</taxon>
        <taxon>Aplousobranchia</taxon>
        <taxon>Clavelinidae</taxon>
        <taxon>Clavelina</taxon>
    </lineage>
</organism>
<dbReference type="Proteomes" id="UP001642483">
    <property type="component" value="Unassembled WGS sequence"/>
</dbReference>
<protein>
    <recommendedName>
        <fullName evidence="3">C-type lectin domain-containing protein</fullName>
    </recommendedName>
</protein>
<feature type="signal peptide" evidence="2">
    <location>
        <begin position="1"/>
        <end position="21"/>
    </location>
</feature>
<evidence type="ECO:0000256" key="2">
    <source>
        <dbReference type="SAM" id="SignalP"/>
    </source>
</evidence>
<dbReference type="SMART" id="SM00034">
    <property type="entry name" value="CLECT"/>
    <property type="match status" value="1"/>
</dbReference>
<dbReference type="SUPFAM" id="SSF56436">
    <property type="entry name" value="C-type lectin-like"/>
    <property type="match status" value="1"/>
</dbReference>
<dbReference type="PANTHER" id="PTHR22803">
    <property type="entry name" value="MANNOSE, PHOSPHOLIPASE, LECTIN RECEPTOR RELATED"/>
    <property type="match status" value="1"/>
</dbReference>
<dbReference type="InterPro" id="IPR050111">
    <property type="entry name" value="C-type_lectin/snaclec_domain"/>
</dbReference>
<dbReference type="InterPro" id="IPR001304">
    <property type="entry name" value="C-type_lectin-like"/>
</dbReference>
<evidence type="ECO:0000313" key="4">
    <source>
        <dbReference type="EMBL" id="CAK8689443.1"/>
    </source>
</evidence>
<keyword evidence="5" id="KW-1185">Reference proteome</keyword>
<reference evidence="4 5" key="1">
    <citation type="submission" date="2024-02" db="EMBL/GenBank/DDBJ databases">
        <authorList>
            <person name="Daric V."/>
            <person name="Darras S."/>
        </authorList>
    </citation>
    <scope>NUCLEOTIDE SEQUENCE [LARGE SCALE GENOMIC DNA]</scope>
</reference>
<dbReference type="Gene3D" id="3.10.100.10">
    <property type="entry name" value="Mannose-Binding Protein A, subunit A"/>
    <property type="match status" value="1"/>
</dbReference>
<dbReference type="PROSITE" id="PS50041">
    <property type="entry name" value="C_TYPE_LECTIN_2"/>
    <property type="match status" value="1"/>
</dbReference>
<evidence type="ECO:0000256" key="1">
    <source>
        <dbReference type="SAM" id="MobiDB-lite"/>
    </source>
</evidence>
<feature type="chain" id="PRO_5045392281" description="C-type lectin domain-containing protein" evidence="2">
    <location>
        <begin position="22"/>
        <end position="254"/>
    </location>
</feature>
<evidence type="ECO:0000259" key="3">
    <source>
        <dbReference type="PROSITE" id="PS50041"/>
    </source>
</evidence>
<comment type="caution">
    <text evidence="4">The sequence shown here is derived from an EMBL/GenBank/DDBJ whole genome shotgun (WGS) entry which is preliminary data.</text>
</comment>